<keyword evidence="2" id="KW-1185">Reference proteome</keyword>
<dbReference type="Proteomes" id="UP001159405">
    <property type="component" value="Unassembled WGS sequence"/>
</dbReference>
<evidence type="ECO:0000313" key="1">
    <source>
        <dbReference type="EMBL" id="CAH3167836.1"/>
    </source>
</evidence>
<name>A0ABN8QPE7_9CNID</name>
<comment type="caution">
    <text evidence="1">The sequence shown here is derived from an EMBL/GenBank/DDBJ whole genome shotgun (WGS) entry which is preliminary data.</text>
</comment>
<proteinExistence type="predicted"/>
<gene>
    <name evidence="1" type="ORF">PLOB_00008878</name>
</gene>
<accession>A0ABN8QPE7</accession>
<dbReference type="EMBL" id="CALNXK010000142">
    <property type="protein sequence ID" value="CAH3167836.1"/>
    <property type="molecule type" value="Genomic_DNA"/>
</dbReference>
<evidence type="ECO:0000313" key="2">
    <source>
        <dbReference type="Proteomes" id="UP001159405"/>
    </source>
</evidence>
<protein>
    <recommendedName>
        <fullName evidence="3">Transient receptor potential cation channel subfamily A member 1</fullName>
    </recommendedName>
</protein>
<reference evidence="1 2" key="1">
    <citation type="submission" date="2022-05" db="EMBL/GenBank/DDBJ databases">
        <authorList>
            <consortium name="Genoscope - CEA"/>
            <person name="William W."/>
        </authorList>
    </citation>
    <scope>NUCLEOTIDE SEQUENCE [LARGE SCALE GENOMIC DNA]</scope>
</reference>
<sequence>MCARIHDAAFYFIDTTTDADMQSVTEASDCSFRRYEGLRLHSLKQQVTSAKENWGGEMEDNDRDLGVSVYEKANALLENIEKAESEMWKVKSKEFENTLKRVVMQCNDILRHIASFQLPPVYPWMLELTDGGPGVGVSSAECRWRLLEKARIHNSDKVLRIHRAREDSGQNEAERLNACIGDALCDGGNLKWQIYKPLHGLSVDEISSLTNSELETQRKANMEKNAWAVAEEVVRRVDDAPAPRGYMSAMMVDKPEEMVFYNRDFMKQYHDAPNNKKNTVPGHGYFAKLASFEEEHCEKGELYMEYRRMSCQEKNGELCEYCRATDFLSPTSATPTPRPYLDYSKLPDFHYLPGTKTPTTGRKPDDYQPRAQIKQMFQEGTLKAGDKNAIKDFSEKYIVSEKLVAYYIDHLTDIELRKDKRRTENDRKSTARKEYNDIDWEDLYHKNQLSTLRVGELELYINHHNILFKGKKDEKVRVVKAHIGSKHSASL</sequence>
<evidence type="ECO:0008006" key="3">
    <source>
        <dbReference type="Google" id="ProtNLM"/>
    </source>
</evidence>
<organism evidence="1 2">
    <name type="scientific">Porites lobata</name>
    <dbReference type="NCBI Taxonomy" id="104759"/>
    <lineage>
        <taxon>Eukaryota</taxon>
        <taxon>Metazoa</taxon>
        <taxon>Cnidaria</taxon>
        <taxon>Anthozoa</taxon>
        <taxon>Hexacorallia</taxon>
        <taxon>Scleractinia</taxon>
        <taxon>Fungiina</taxon>
        <taxon>Poritidae</taxon>
        <taxon>Porites</taxon>
    </lineage>
</organism>